<evidence type="ECO:0000256" key="2">
    <source>
        <dbReference type="ARBA" id="ARBA00022840"/>
    </source>
</evidence>
<dbReference type="PATRIC" id="fig|762967.3.peg.1691"/>
<evidence type="ECO:0000259" key="6">
    <source>
        <dbReference type="Pfam" id="PF22740"/>
    </source>
</evidence>
<dbReference type="PANTHER" id="PTHR30448:SF0">
    <property type="entry name" value="RNASE ADAPTER PROTEIN RAPZ"/>
    <property type="match status" value="1"/>
</dbReference>
<dbReference type="Pfam" id="PF22740">
    <property type="entry name" value="PapZ_C"/>
    <property type="match status" value="1"/>
</dbReference>
<evidence type="ECO:0000256" key="4">
    <source>
        <dbReference type="HAMAP-Rule" id="MF_00636"/>
    </source>
</evidence>
<dbReference type="HOGENOM" id="CLU_059558_1_1_4"/>
<sequence>MGLAHSPTKARPTMQLILVTGLSGGGKSIAIRQLEDSGCYCVDNLPAEFLLPVAHRLGSLGEERAAVAIDGRSIATMKEVSESLAKLREEGFDVRVLFLTASTDELIKRFSETRRRHPFSIRAEHEGKTLTLREAVELEAELLQPMAKRGMIMDTTGILPAQLRRWVQQFAGEPGARMTITFESFAYKHGIPTAADLVFDVRCIANPYYDPALRPLTGRDEPVARFLAAGAEACRMVDDIAAFLETWIPAYLRQNRHYLTICIGCTGGQHRSVWVAETLGRRFAGRAGVIVRHRIAEQLARLAPEATVQTA</sequence>
<evidence type="ECO:0000256" key="3">
    <source>
        <dbReference type="ARBA" id="ARBA00023134"/>
    </source>
</evidence>
<name>H3KHB2_9BURK</name>
<evidence type="ECO:0000256" key="1">
    <source>
        <dbReference type="ARBA" id="ARBA00022741"/>
    </source>
</evidence>
<keyword evidence="8" id="KW-1185">Reference proteome</keyword>
<keyword evidence="3 4" id="KW-0342">GTP-binding</keyword>
<dbReference type="SUPFAM" id="SSF52540">
    <property type="entry name" value="P-loop containing nucleoside triphosphate hydrolases"/>
    <property type="match status" value="1"/>
</dbReference>
<feature type="domain" description="RapZ-like N-terminal" evidence="5">
    <location>
        <begin position="14"/>
        <end position="169"/>
    </location>
</feature>
<evidence type="ECO:0000313" key="8">
    <source>
        <dbReference type="Proteomes" id="UP000004956"/>
    </source>
</evidence>
<accession>H3KHB2</accession>
<evidence type="ECO:0000259" key="5">
    <source>
        <dbReference type="Pfam" id="PF03668"/>
    </source>
</evidence>
<dbReference type="Proteomes" id="UP000004956">
    <property type="component" value="Unassembled WGS sequence"/>
</dbReference>
<dbReference type="AlphaFoldDB" id="H3KHB2"/>
<feature type="binding site" evidence="4">
    <location>
        <begin position="70"/>
        <end position="73"/>
    </location>
    <ligand>
        <name>GTP</name>
        <dbReference type="ChEBI" id="CHEBI:37565"/>
    </ligand>
</feature>
<keyword evidence="1 4" id="KW-0547">Nucleotide-binding</keyword>
<dbReference type="GO" id="GO:0005524">
    <property type="term" value="F:ATP binding"/>
    <property type="evidence" value="ECO:0007669"/>
    <property type="project" value="UniProtKB-UniRule"/>
</dbReference>
<protein>
    <submittedName>
        <fullName evidence="7">Uncharacterized protein</fullName>
    </submittedName>
</protein>
<organism evidence="7 8">
    <name type="scientific">Sutterella parvirubra YIT 11816</name>
    <dbReference type="NCBI Taxonomy" id="762967"/>
    <lineage>
        <taxon>Bacteria</taxon>
        <taxon>Pseudomonadati</taxon>
        <taxon>Pseudomonadota</taxon>
        <taxon>Betaproteobacteria</taxon>
        <taxon>Burkholderiales</taxon>
        <taxon>Sutterellaceae</taxon>
        <taxon>Sutterella</taxon>
    </lineage>
</organism>
<feature type="binding site" evidence="4">
    <location>
        <begin position="21"/>
        <end position="28"/>
    </location>
    <ligand>
        <name>ATP</name>
        <dbReference type="ChEBI" id="CHEBI:30616"/>
    </ligand>
</feature>
<dbReference type="InterPro" id="IPR027417">
    <property type="entry name" value="P-loop_NTPase"/>
</dbReference>
<dbReference type="Pfam" id="PF03668">
    <property type="entry name" value="RapZ-like_N"/>
    <property type="match status" value="1"/>
</dbReference>
<dbReference type="NCBIfam" id="NF003828">
    <property type="entry name" value="PRK05416.1"/>
    <property type="match status" value="1"/>
</dbReference>
<dbReference type="InterPro" id="IPR005337">
    <property type="entry name" value="RapZ-like"/>
</dbReference>
<dbReference type="PANTHER" id="PTHR30448">
    <property type="entry name" value="RNASE ADAPTER PROTEIN RAPZ"/>
    <property type="match status" value="1"/>
</dbReference>
<reference evidence="7 8" key="1">
    <citation type="submission" date="2011-11" db="EMBL/GenBank/DDBJ databases">
        <authorList>
            <person name="Weinstock G."/>
            <person name="Sodergren E."/>
            <person name="Clifton S."/>
            <person name="Fulton L."/>
            <person name="Fulton B."/>
            <person name="Courtney L."/>
            <person name="Fronick C."/>
            <person name="Harrison M."/>
            <person name="Strong C."/>
            <person name="Farmer C."/>
            <person name="Delahaunty K."/>
            <person name="Markovic C."/>
            <person name="Hall O."/>
            <person name="Minx P."/>
            <person name="Tomlinson C."/>
            <person name="Mitreva M."/>
            <person name="Hou S."/>
            <person name="Chen J."/>
            <person name="Wollam A."/>
            <person name="Pepin K.H."/>
            <person name="Johnson M."/>
            <person name="Bhonagiri V."/>
            <person name="Zhang X."/>
            <person name="Suruliraj S."/>
            <person name="Warren W."/>
            <person name="Chinwalla A."/>
            <person name="Mardis E.R."/>
            <person name="Wilson R.K."/>
        </authorList>
    </citation>
    <scope>NUCLEOTIDE SEQUENCE [LARGE SCALE GENOMIC DNA]</scope>
    <source>
        <strain evidence="7 8">YIT 11816</strain>
    </source>
</reference>
<comment type="caution">
    <text evidence="7">The sequence shown here is derived from an EMBL/GenBank/DDBJ whole genome shotgun (WGS) entry which is preliminary data.</text>
</comment>
<proteinExistence type="inferred from homology"/>
<dbReference type="GO" id="GO:0005525">
    <property type="term" value="F:GTP binding"/>
    <property type="evidence" value="ECO:0007669"/>
    <property type="project" value="UniProtKB-UniRule"/>
</dbReference>
<dbReference type="HAMAP" id="MF_00636">
    <property type="entry name" value="RapZ_like"/>
    <property type="match status" value="1"/>
</dbReference>
<evidence type="ECO:0000313" key="7">
    <source>
        <dbReference type="EMBL" id="EHY30486.1"/>
    </source>
</evidence>
<dbReference type="STRING" id="762967.HMPREF9440_02155"/>
<dbReference type="InterPro" id="IPR053931">
    <property type="entry name" value="RapZ_C"/>
</dbReference>
<gene>
    <name evidence="7" type="ORF">HMPREF9440_02155</name>
</gene>
<dbReference type="InterPro" id="IPR053930">
    <property type="entry name" value="RapZ-like_N"/>
</dbReference>
<feature type="domain" description="RapZ C-terminal" evidence="6">
    <location>
        <begin position="178"/>
        <end position="294"/>
    </location>
</feature>
<keyword evidence="2 4" id="KW-0067">ATP-binding</keyword>
<dbReference type="PIRSF" id="PIRSF005052">
    <property type="entry name" value="P-loopkin"/>
    <property type="match status" value="1"/>
</dbReference>
<dbReference type="EMBL" id="AFBQ01000326">
    <property type="protein sequence ID" value="EHY30486.1"/>
    <property type="molecule type" value="Genomic_DNA"/>
</dbReference>